<reference evidence="3 4" key="2">
    <citation type="submission" date="2024-07" db="EMBL/GenBank/DDBJ databases">
        <authorList>
            <person name="Akdeniz Z."/>
        </authorList>
    </citation>
    <scope>NUCLEOTIDE SEQUENCE [LARGE SCALE GENOMIC DNA]</scope>
</reference>
<comment type="caution">
    <text evidence="2">The sequence shown here is derived from an EMBL/GenBank/DDBJ whole genome shotgun (WGS) entry which is preliminary data.</text>
</comment>
<feature type="coiled-coil region" evidence="1">
    <location>
        <begin position="130"/>
        <end position="164"/>
    </location>
</feature>
<dbReference type="Proteomes" id="UP001642409">
    <property type="component" value="Unassembled WGS sequence"/>
</dbReference>
<protein>
    <submittedName>
        <fullName evidence="3">Hypothetical_protein</fullName>
    </submittedName>
</protein>
<keyword evidence="1" id="KW-0175">Coiled coil</keyword>
<sequence length="192" mass="22031">MGDNFKPNLANLKLYSSEEHIDLECLKGKWGRIDLTNCKMRGENQKQIQTDFLHLVSSNLTSEIDAKHIEAVSSAVLVNSSVQSLNVNNCTVTFKQQEQNEIAKVNAVNSKIVGLNTCKCHKLTKFSMNNNKQSNEIQKQLKRKEELTTKMKKLQKSLDVQQQLRTKKLAKVQQLREKESKYKQTLLQPDKE</sequence>
<evidence type="ECO:0000256" key="1">
    <source>
        <dbReference type="SAM" id="Coils"/>
    </source>
</evidence>
<gene>
    <name evidence="3" type="ORF">HINF_LOCUS58889</name>
    <name evidence="2" type="ORF">HINF_LOCUS88</name>
</gene>
<keyword evidence="4" id="KW-1185">Reference proteome</keyword>
<evidence type="ECO:0000313" key="3">
    <source>
        <dbReference type="EMBL" id="CAL6078410.1"/>
    </source>
</evidence>
<dbReference type="EMBL" id="CATOUU010000002">
    <property type="protein sequence ID" value="CAI9912443.1"/>
    <property type="molecule type" value="Genomic_DNA"/>
</dbReference>
<reference evidence="2" key="1">
    <citation type="submission" date="2023-06" db="EMBL/GenBank/DDBJ databases">
        <authorList>
            <person name="Kurt Z."/>
        </authorList>
    </citation>
    <scope>NUCLEOTIDE SEQUENCE</scope>
</reference>
<dbReference type="AlphaFoldDB" id="A0AA86N421"/>
<dbReference type="EMBL" id="CAXDID020000334">
    <property type="protein sequence ID" value="CAL6078410.1"/>
    <property type="molecule type" value="Genomic_DNA"/>
</dbReference>
<name>A0AA86N421_9EUKA</name>
<evidence type="ECO:0000313" key="4">
    <source>
        <dbReference type="Proteomes" id="UP001642409"/>
    </source>
</evidence>
<organism evidence="2">
    <name type="scientific">Hexamita inflata</name>
    <dbReference type="NCBI Taxonomy" id="28002"/>
    <lineage>
        <taxon>Eukaryota</taxon>
        <taxon>Metamonada</taxon>
        <taxon>Diplomonadida</taxon>
        <taxon>Hexamitidae</taxon>
        <taxon>Hexamitinae</taxon>
        <taxon>Hexamita</taxon>
    </lineage>
</organism>
<proteinExistence type="predicted"/>
<accession>A0AA86N421</accession>
<evidence type="ECO:0000313" key="2">
    <source>
        <dbReference type="EMBL" id="CAI9912443.1"/>
    </source>
</evidence>